<accession>F2L6K4</accession>
<feature type="compositionally biased region" description="Basic and acidic residues" evidence="1">
    <location>
        <begin position="1"/>
        <end position="12"/>
    </location>
</feature>
<evidence type="ECO:0000313" key="3">
    <source>
        <dbReference type="Proteomes" id="UP000007809"/>
    </source>
</evidence>
<keyword evidence="3" id="KW-1185">Reference proteome</keyword>
<keyword evidence="2" id="KW-0614">Plasmid</keyword>
<dbReference type="HOGENOM" id="CLU_1593203_0_0_11"/>
<geneLocation type="plasmid" evidence="2 3">
    <name>pPSED01</name>
</geneLocation>
<gene>
    <name evidence="2" type="ordered locus">Psed_6827</name>
</gene>
<proteinExistence type="predicted"/>
<dbReference type="EMBL" id="CP002594">
    <property type="protein sequence ID" value="AEA28898.1"/>
    <property type="molecule type" value="Genomic_DNA"/>
</dbReference>
<dbReference type="AlphaFoldDB" id="F2L6K4"/>
<dbReference type="OrthoDB" id="3578681at2"/>
<protein>
    <submittedName>
        <fullName evidence="2">Uncharacterized protein</fullName>
    </submittedName>
</protein>
<evidence type="ECO:0000313" key="2">
    <source>
        <dbReference type="EMBL" id="AEA28898.1"/>
    </source>
</evidence>
<dbReference type="KEGG" id="pdx:Psed_6827"/>
<feature type="region of interest" description="Disordered" evidence="1">
    <location>
        <begin position="1"/>
        <end position="23"/>
    </location>
</feature>
<reference evidence="2 3" key="1">
    <citation type="journal article" date="2011" name="J. Bacteriol.">
        <title>Genome sequence of the 1,4-dioxane-degrading Pseudonocardia dioxanivorans strain CB1190.</title>
        <authorList>
            <person name="Sales C.M."/>
            <person name="Mahendra S."/>
            <person name="Grostern A."/>
            <person name="Parales R.E."/>
            <person name="Goodwin L.A."/>
            <person name="Woyke T."/>
            <person name="Nolan M."/>
            <person name="Lapidus A."/>
            <person name="Chertkov O."/>
            <person name="Ovchinnikova G."/>
            <person name="Sczyrba A."/>
            <person name="Alvarez-Cohen L."/>
        </authorList>
    </citation>
    <scope>NUCLEOTIDE SEQUENCE [LARGE SCALE GENOMIC DNA]</scope>
    <source>
        <strain evidence="3">ATCC 55486 / DSM 44775 / JCM 13855 / CB1190</strain>
    </source>
</reference>
<name>F2L6K4_PSEUX</name>
<organism evidence="2 3">
    <name type="scientific">Pseudonocardia dioxanivorans (strain ATCC 55486 / DSM 44775 / JCM 13855 / CB1190)</name>
    <dbReference type="NCBI Taxonomy" id="675635"/>
    <lineage>
        <taxon>Bacteria</taxon>
        <taxon>Bacillati</taxon>
        <taxon>Actinomycetota</taxon>
        <taxon>Actinomycetes</taxon>
        <taxon>Pseudonocardiales</taxon>
        <taxon>Pseudonocardiaceae</taxon>
        <taxon>Pseudonocardia</taxon>
    </lineage>
</organism>
<dbReference type="RefSeq" id="WP_013678790.1">
    <property type="nucleotide sequence ID" value="NC_015314.1"/>
</dbReference>
<dbReference type="Proteomes" id="UP000007809">
    <property type="component" value="Plasmid pPSED01"/>
</dbReference>
<sequence>MTDTRHGPDQLNRDAQFLPQTTDDQRPALRVGDVLVCAYWKPGPLLQVSIDTSDLAAEFPDNPPMQVALNDGIVYQLPAPTADGGGAAVCALDDRSLFQQLALTEYTELYGGAGFDYPIAVLVAEIDLRIPGGLERLAAHFDKHDAGDVVRAWFTHPAALLAIARAG</sequence>
<evidence type="ECO:0000256" key="1">
    <source>
        <dbReference type="SAM" id="MobiDB-lite"/>
    </source>
</evidence>